<evidence type="ECO:0000256" key="5">
    <source>
        <dbReference type="ARBA" id="ARBA00022723"/>
    </source>
</evidence>
<evidence type="ECO:0000256" key="13">
    <source>
        <dbReference type="ARBA" id="ARBA00066577"/>
    </source>
</evidence>
<evidence type="ECO:0000256" key="11">
    <source>
        <dbReference type="ARBA" id="ARBA00054742"/>
    </source>
</evidence>
<dbReference type="InterPro" id="IPR041667">
    <property type="entry name" value="Cupin_8"/>
</dbReference>
<comment type="subcellular location">
    <subcellularLocation>
        <location evidence="3">Cytoplasm</location>
    </subcellularLocation>
    <subcellularLocation>
        <location evidence="2">Nucleus</location>
    </subcellularLocation>
</comment>
<evidence type="ECO:0000256" key="9">
    <source>
        <dbReference type="ARBA" id="ARBA00023157"/>
    </source>
</evidence>
<keyword evidence="5" id="KW-0479">Metal-binding</keyword>
<evidence type="ECO:0000256" key="16">
    <source>
        <dbReference type="ARBA" id="ARBA00082910"/>
    </source>
</evidence>
<keyword evidence="7" id="KW-0560">Oxidoreductase</keyword>
<keyword evidence="8" id="KW-0408">Iron</keyword>
<keyword evidence="10" id="KW-0539">Nucleus</keyword>
<dbReference type="PANTHER" id="PTHR12461">
    <property type="entry name" value="HYPOXIA-INDUCIBLE FACTOR 1 ALPHA INHIBITOR-RELATED"/>
    <property type="match status" value="1"/>
</dbReference>
<dbReference type="SUPFAM" id="SSF51197">
    <property type="entry name" value="Clavaminate synthase-like"/>
    <property type="match status" value="1"/>
</dbReference>
<comment type="subunit">
    <text evidence="12">Homodimer; disulfide-linked. Interacts with DRG1 and DRG2.</text>
</comment>
<dbReference type="PANTHER" id="PTHR12461:SF99">
    <property type="entry name" value="BIFUNCTIONAL PEPTIDASE AND (3S)-LYSYL HYDROXYLASE JMJD7"/>
    <property type="match status" value="1"/>
</dbReference>
<sequence length="311" mass="35932">MEKVRERLTEFSLEAHDLYLNQSVPYLDGPPEPLQFYRDWIGQNKPCIIRDAFHHWAALSRWTPEYLRQKIGSKVISVAVTPNGFADAVVGDRFVMPEERQMSVASVLDIIEGKVQEPGVFYVQKQCSNLLQELPELLGDVEPDVSWMSAALGRSPDAVNFWLGDGNAVTSMHKDPYENLYCVVSGEKRFVLLPPTDRPFIPYDMYQPAIYHLRDDGEFEIVDQSNSKKVPWIPLDPLDPDLERFPQYRWAQPVCCTVKAGEMLYLPSLWFHHVRQSHGCIAVNFWYDMDYDIKYNYFQLLEALSEASRST</sequence>
<evidence type="ECO:0000259" key="17">
    <source>
        <dbReference type="PROSITE" id="PS51184"/>
    </source>
</evidence>
<feature type="domain" description="JmjC" evidence="17">
    <location>
        <begin position="123"/>
        <end position="302"/>
    </location>
</feature>
<dbReference type="GO" id="GO:0005634">
    <property type="term" value="C:nucleus"/>
    <property type="evidence" value="ECO:0007669"/>
    <property type="project" value="UniProtKB-SubCell"/>
</dbReference>
<dbReference type="Proteomes" id="UP000265180">
    <property type="component" value="Chromosome 22"/>
</dbReference>
<evidence type="ECO:0000256" key="12">
    <source>
        <dbReference type="ARBA" id="ARBA00061908"/>
    </source>
</evidence>
<evidence type="ECO:0000313" key="19">
    <source>
        <dbReference type="Proteomes" id="UP000265180"/>
    </source>
</evidence>
<keyword evidence="6" id="KW-0378">Hydrolase</keyword>
<evidence type="ECO:0000256" key="1">
    <source>
        <dbReference type="ARBA" id="ARBA00001954"/>
    </source>
</evidence>
<dbReference type="AlphaFoldDB" id="A0A3P9LLP5"/>
<dbReference type="EC" id="1.14.11.63" evidence="13"/>
<name>A0A3P9LLP5_ORYLA</name>
<organism evidence="18 19">
    <name type="scientific">Oryzias latipes</name>
    <name type="common">Japanese rice fish</name>
    <name type="synonym">Japanese killifish</name>
    <dbReference type="NCBI Taxonomy" id="8090"/>
    <lineage>
        <taxon>Eukaryota</taxon>
        <taxon>Metazoa</taxon>
        <taxon>Chordata</taxon>
        <taxon>Craniata</taxon>
        <taxon>Vertebrata</taxon>
        <taxon>Euteleostomi</taxon>
        <taxon>Actinopterygii</taxon>
        <taxon>Neopterygii</taxon>
        <taxon>Teleostei</taxon>
        <taxon>Neoteleostei</taxon>
        <taxon>Acanthomorphata</taxon>
        <taxon>Ovalentaria</taxon>
        <taxon>Atherinomorphae</taxon>
        <taxon>Beloniformes</taxon>
        <taxon>Adrianichthyidae</taxon>
        <taxon>Oryziinae</taxon>
        <taxon>Oryzias</taxon>
    </lineage>
</organism>
<comment type="function">
    <text evidence="11">Bifunctional enzyme that acts both as an endopeptidase and 2-oxoglutarate-dependent monooxygenase. Endopeptidase that cleaves histones N-terminal tails at the carboxyl side of methylated arginine or lysine residues, to generate 'tailless nucleosomes', which may trigger transcription elongation. Preferentially recognizes and cleaves monomethylated and dimethylated arginine residues of histones H2, H3 and H4. After initial cleavage, continues to digest histones tails via its aminopeptidase activity. Additionally, may play a role in protein biosynthesis by modifying the translation machinery. Acts as a Fe(2+) and 2-oxoglutarate-dependent monooxygenase, catalyzing (S)-stereospecific hydroxylation at C-3 of 'Lys-22' of DRG1 and 'Lys-21' of DRG2 translation factors (TRAFAC), promoting their interaction with ribonucleic acids (RNA).</text>
</comment>
<reference evidence="18 19" key="2">
    <citation type="submission" date="2017-04" db="EMBL/GenBank/DDBJ databases">
        <title>CpG methylation of centromeres and impact of large insertions on vertebrate speciation.</title>
        <authorList>
            <person name="Ichikawa K."/>
            <person name="Yoshimura J."/>
            <person name="Morishita S."/>
        </authorList>
    </citation>
    <scope>NUCLEOTIDE SEQUENCE</scope>
    <source>
        <strain evidence="18 19">HNI</strain>
    </source>
</reference>
<dbReference type="InterPro" id="IPR003347">
    <property type="entry name" value="JmjC_dom"/>
</dbReference>
<evidence type="ECO:0000256" key="7">
    <source>
        <dbReference type="ARBA" id="ARBA00023002"/>
    </source>
</evidence>
<dbReference type="Pfam" id="PF13621">
    <property type="entry name" value="Cupin_8"/>
    <property type="match status" value="1"/>
</dbReference>
<dbReference type="Gene3D" id="2.60.120.10">
    <property type="entry name" value="Jelly Rolls"/>
    <property type="match status" value="1"/>
</dbReference>
<dbReference type="InterPro" id="IPR014710">
    <property type="entry name" value="RmlC-like_jellyroll"/>
</dbReference>
<evidence type="ECO:0000256" key="15">
    <source>
        <dbReference type="ARBA" id="ARBA00078699"/>
    </source>
</evidence>
<evidence type="ECO:0000256" key="4">
    <source>
        <dbReference type="ARBA" id="ARBA00022490"/>
    </source>
</evidence>
<proteinExistence type="predicted"/>
<dbReference type="GO" id="GO:0046872">
    <property type="term" value="F:metal ion binding"/>
    <property type="evidence" value="ECO:0007669"/>
    <property type="project" value="UniProtKB-KW"/>
</dbReference>
<reference evidence="18" key="4">
    <citation type="submission" date="2025-09" db="UniProtKB">
        <authorList>
            <consortium name="Ensembl"/>
        </authorList>
    </citation>
    <scope>IDENTIFICATION</scope>
    <source>
        <strain evidence="18">HNI</strain>
    </source>
</reference>
<keyword evidence="4" id="KW-0963">Cytoplasm</keyword>
<dbReference type="GO" id="GO:0106155">
    <property type="term" value="F:peptidyl-lysine 3-dioxygenase activity"/>
    <property type="evidence" value="ECO:0007669"/>
    <property type="project" value="UniProtKB-EC"/>
</dbReference>
<comment type="cofactor">
    <cofactor evidence="1">
        <name>Fe(2+)</name>
        <dbReference type="ChEBI" id="CHEBI:29033"/>
    </cofactor>
</comment>
<dbReference type="GO" id="GO:0005737">
    <property type="term" value="C:cytoplasm"/>
    <property type="evidence" value="ECO:0007669"/>
    <property type="project" value="UniProtKB-SubCell"/>
</dbReference>
<evidence type="ECO:0000256" key="10">
    <source>
        <dbReference type="ARBA" id="ARBA00023242"/>
    </source>
</evidence>
<dbReference type="PROSITE" id="PS51184">
    <property type="entry name" value="JMJC"/>
    <property type="match status" value="1"/>
</dbReference>
<dbReference type="FunFam" id="2.60.120.10:FF:000059">
    <property type="entry name" value="jmjC domain-containing protein 7"/>
    <property type="match status" value="1"/>
</dbReference>
<protein>
    <recommendedName>
        <fullName evidence="14">Bifunctional peptidase and (3S)-lysyl hydroxylase JMJD7</fullName>
        <ecNumber evidence="13">1.14.11.63</ecNumber>
    </recommendedName>
    <alternativeName>
        <fullName evidence="15">JmjC domain-containing protein 7</fullName>
    </alternativeName>
    <alternativeName>
        <fullName evidence="16">Jumonji domain-containing protein 7</fullName>
    </alternativeName>
</protein>
<evidence type="ECO:0000256" key="3">
    <source>
        <dbReference type="ARBA" id="ARBA00004496"/>
    </source>
</evidence>
<dbReference type="GO" id="GO:0016787">
    <property type="term" value="F:hydrolase activity"/>
    <property type="evidence" value="ECO:0007669"/>
    <property type="project" value="UniProtKB-KW"/>
</dbReference>
<evidence type="ECO:0000313" key="18">
    <source>
        <dbReference type="Ensembl" id="ENSORLP00020021646.1"/>
    </source>
</evidence>
<evidence type="ECO:0000256" key="8">
    <source>
        <dbReference type="ARBA" id="ARBA00023004"/>
    </source>
</evidence>
<accession>A0A3P9LLP5</accession>
<evidence type="ECO:0000256" key="2">
    <source>
        <dbReference type="ARBA" id="ARBA00004123"/>
    </source>
</evidence>
<reference evidence="18" key="3">
    <citation type="submission" date="2025-08" db="UniProtKB">
        <authorList>
            <consortium name="Ensembl"/>
        </authorList>
    </citation>
    <scope>IDENTIFICATION</scope>
    <source>
        <strain evidence="18">HNI</strain>
    </source>
</reference>
<keyword evidence="9" id="KW-1015">Disulfide bond</keyword>
<reference key="1">
    <citation type="journal article" date="2007" name="Nature">
        <title>The medaka draft genome and insights into vertebrate genome evolution.</title>
        <authorList>
            <person name="Kasahara M."/>
            <person name="Naruse K."/>
            <person name="Sasaki S."/>
            <person name="Nakatani Y."/>
            <person name="Qu W."/>
            <person name="Ahsan B."/>
            <person name="Yamada T."/>
            <person name="Nagayasu Y."/>
            <person name="Doi K."/>
            <person name="Kasai Y."/>
            <person name="Jindo T."/>
            <person name="Kobayashi D."/>
            <person name="Shimada A."/>
            <person name="Toyoda A."/>
            <person name="Kuroki Y."/>
            <person name="Fujiyama A."/>
            <person name="Sasaki T."/>
            <person name="Shimizu A."/>
            <person name="Asakawa S."/>
            <person name="Shimizu N."/>
            <person name="Hashimoto S."/>
            <person name="Yang J."/>
            <person name="Lee Y."/>
            <person name="Matsushima K."/>
            <person name="Sugano S."/>
            <person name="Sakaizumi M."/>
            <person name="Narita T."/>
            <person name="Ohishi K."/>
            <person name="Haga S."/>
            <person name="Ohta F."/>
            <person name="Nomoto H."/>
            <person name="Nogata K."/>
            <person name="Morishita T."/>
            <person name="Endo T."/>
            <person name="Shin-I T."/>
            <person name="Takeda H."/>
            <person name="Morishita S."/>
            <person name="Kohara Y."/>
        </authorList>
    </citation>
    <scope>NUCLEOTIDE SEQUENCE [LARGE SCALE GENOMIC DNA]</scope>
    <source>
        <strain>Hd-rR</strain>
    </source>
</reference>
<evidence type="ECO:0000256" key="14">
    <source>
        <dbReference type="ARBA" id="ARBA00071397"/>
    </source>
</evidence>
<dbReference type="SMART" id="SM00558">
    <property type="entry name" value="JmjC"/>
    <property type="match status" value="1"/>
</dbReference>
<evidence type="ECO:0000256" key="6">
    <source>
        <dbReference type="ARBA" id="ARBA00022801"/>
    </source>
</evidence>
<dbReference type="Ensembl" id="ENSORLT00020014046.1">
    <property type="protein sequence ID" value="ENSORLP00020021646.1"/>
    <property type="gene ID" value="ENSORLG00020001538.1"/>
</dbReference>